<proteinExistence type="predicted"/>
<dbReference type="EMBL" id="UIVS01000004">
    <property type="protein sequence ID" value="SVP94758.1"/>
    <property type="molecule type" value="Genomic_DNA"/>
</dbReference>
<name>A0A3B0NJD0_THEAN</name>
<reference evidence="3" key="1">
    <citation type="submission" date="2018-07" db="EMBL/GenBank/DDBJ databases">
        <authorList>
            <person name="Quirk P.G."/>
            <person name="Krulwich T.A."/>
        </authorList>
    </citation>
    <scope>NUCLEOTIDE SEQUENCE</scope>
    <source>
        <strain evidence="3">Anand</strain>
    </source>
</reference>
<dbReference type="SUPFAM" id="SSF54001">
    <property type="entry name" value="Cysteine proteinases"/>
    <property type="match status" value="1"/>
</dbReference>
<feature type="compositionally biased region" description="Polar residues" evidence="2">
    <location>
        <begin position="134"/>
        <end position="143"/>
    </location>
</feature>
<feature type="compositionally biased region" description="Polar residues" evidence="2">
    <location>
        <begin position="387"/>
        <end position="396"/>
    </location>
</feature>
<feature type="region of interest" description="Disordered" evidence="2">
    <location>
        <begin position="134"/>
        <end position="153"/>
    </location>
</feature>
<sequence length="487" mass="53334">MNRIRFKIVSIIKKMKDLKYFNTFLDYYNKLINKFKSNNNNNEACTIIDENYTNIITPKGVTNIPGKGAKYTLSRPGERELNDTFGTPGKGANSTAIECTMGKGANSTAIECTSEKIPNKIAAVTNFGESSTFSKDTKGANTEDTTKDNTVDSTLGISTEESDVELDTVTEEFLELKIRNKEIKKLNEILENYHKKDEKLIKKLKKLKCSNKEYDYFPKLGEQDHDLWDLKTITYDIDINYIHILFFNHYNLNGNYKISDQVDGIENGIENGIGDGIGGVDRIGNGNGNGIYGIGNGIGGIGNGIYGNGNGIYGIGRYNIMKIEKMIMKSIENINEMEEILIDKFGIEITKTNINCLFNNNWINDEIINFYLQLLQNHNLGFSTVTVTGPPNSNGPDSNTSKDSKDSTNKGTIGASAVTVSSTKGKGANSIAMECTPGKGANSIAMECTPGKGANFTAIECTPGKGANFTAMECTMGKGANYGYGVY</sequence>
<evidence type="ECO:0000313" key="3">
    <source>
        <dbReference type="EMBL" id="SVP94758.1"/>
    </source>
</evidence>
<feature type="region of interest" description="Disordered" evidence="2">
    <location>
        <begin position="387"/>
        <end position="415"/>
    </location>
</feature>
<dbReference type="Gene3D" id="1.10.418.20">
    <property type="match status" value="1"/>
</dbReference>
<accession>A0A3B0NJD0</accession>
<dbReference type="InterPro" id="IPR038765">
    <property type="entry name" value="Papain-like_cys_pep_sf"/>
</dbReference>
<organism evidence="3">
    <name type="scientific">Theileria annulata</name>
    <dbReference type="NCBI Taxonomy" id="5874"/>
    <lineage>
        <taxon>Eukaryota</taxon>
        <taxon>Sar</taxon>
        <taxon>Alveolata</taxon>
        <taxon>Apicomplexa</taxon>
        <taxon>Aconoidasida</taxon>
        <taxon>Piroplasmida</taxon>
        <taxon>Theileriidae</taxon>
        <taxon>Theileria</taxon>
    </lineage>
</organism>
<feature type="coiled-coil region" evidence="1">
    <location>
        <begin position="176"/>
        <end position="203"/>
    </location>
</feature>
<keyword evidence="1" id="KW-0175">Coiled coil</keyword>
<dbReference type="AlphaFoldDB" id="A0A3B0NJD0"/>
<dbReference type="VEuPathDB" id="PiroplasmaDB:TA07090"/>
<gene>
    <name evidence="3" type="ORF">TAV_000312400</name>
</gene>
<evidence type="ECO:0000256" key="1">
    <source>
        <dbReference type="SAM" id="Coils"/>
    </source>
</evidence>
<protein>
    <submittedName>
        <fullName evidence="3">Uncharacterized protein</fullName>
    </submittedName>
</protein>
<evidence type="ECO:0000256" key="2">
    <source>
        <dbReference type="SAM" id="MobiDB-lite"/>
    </source>
</evidence>